<proteinExistence type="predicted"/>
<keyword evidence="1" id="KW-0812">Transmembrane</keyword>
<keyword evidence="1" id="KW-0472">Membrane</keyword>
<organism evidence="2">
    <name type="scientific">mine drainage metagenome</name>
    <dbReference type="NCBI Taxonomy" id="410659"/>
    <lineage>
        <taxon>unclassified sequences</taxon>
        <taxon>metagenomes</taxon>
        <taxon>ecological metagenomes</taxon>
    </lineage>
</organism>
<reference evidence="2" key="1">
    <citation type="submission" date="2009-10" db="EMBL/GenBank/DDBJ databases">
        <title>Diversity of trophic interactions inside an arsenic-rich microbial ecosystem.</title>
        <authorList>
            <person name="Bertin P.N."/>
            <person name="Heinrich-Salmeron A."/>
            <person name="Pelletier E."/>
            <person name="Goulhen-Chollet F."/>
            <person name="Arsene-Ploetze F."/>
            <person name="Gallien S."/>
            <person name="Calteau A."/>
            <person name="Vallenet D."/>
            <person name="Casiot C."/>
            <person name="Chane-Woon-Ming B."/>
            <person name="Giloteaux L."/>
            <person name="Barakat M."/>
            <person name="Bonnefoy V."/>
            <person name="Bruneel O."/>
            <person name="Chandler M."/>
            <person name="Cleiss J."/>
            <person name="Duran R."/>
            <person name="Elbaz-Poulichet F."/>
            <person name="Fonknechten N."/>
            <person name="Lauga B."/>
            <person name="Mornico D."/>
            <person name="Ortet P."/>
            <person name="Schaeffer C."/>
            <person name="Siguier P."/>
            <person name="Alexander Thil Smith A."/>
            <person name="Van Dorsselaer A."/>
            <person name="Weissenbach J."/>
            <person name="Medigue C."/>
            <person name="Le Paslier D."/>
        </authorList>
    </citation>
    <scope>NUCLEOTIDE SEQUENCE</scope>
</reference>
<sequence>MVPSNVHNINRVSGMNHGRVGICPKFFQYPLMIYSSTKIPPLIPAAAVLNGKKKIGRQKNRNMVFCKSGFISIASARFIFNYRPHHGSSTF</sequence>
<evidence type="ECO:0000256" key="1">
    <source>
        <dbReference type="SAM" id="Phobius"/>
    </source>
</evidence>
<dbReference type="AlphaFoldDB" id="E6QGB3"/>
<comment type="caution">
    <text evidence="2">The sequence shown here is derived from an EMBL/GenBank/DDBJ whole genome shotgun (WGS) entry which is preliminary data.</text>
</comment>
<gene>
    <name evidence="2" type="ORF">CARN5_0221</name>
</gene>
<keyword evidence="1" id="KW-1133">Transmembrane helix</keyword>
<dbReference type="EMBL" id="CABP01000167">
    <property type="protein sequence ID" value="CBI06268.1"/>
    <property type="molecule type" value="Genomic_DNA"/>
</dbReference>
<protein>
    <submittedName>
        <fullName evidence="2">Uncharacterized protein</fullName>
    </submittedName>
</protein>
<accession>E6QGB3</accession>
<name>E6QGB3_9ZZZZ</name>
<evidence type="ECO:0000313" key="2">
    <source>
        <dbReference type="EMBL" id="CBI06268.1"/>
    </source>
</evidence>
<feature type="transmembrane region" description="Helical" evidence="1">
    <location>
        <begin position="62"/>
        <end position="80"/>
    </location>
</feature>